<evidence type="ECO:0000313" key="2">
    <source>
        <dbReference type="EMBL" id="CAK9149868.1"/>
    </source>
</evidence>
<accession>A0ABC8RY10</accession>
<sequence length="193" mass="22089">MRSLCEGNGRKRSREEDNSEMVEALVKLLKPDNEWNMKIPSGVLEEKTERMSSAEKTYEELGMIEEGVAEGDGEREETDGGDLNGMVGKNKNWVEALMVWDEWPEAGEIAGGLGSKNWVENAAVRDEWYGNGEFDGVGSDNLPGSCMSWEDWPCPWSSEHEDMVFDWVWHPYFCEERMSFGGEEAPWEYDLWN</sequence>
<dbReference type="Proteomes" id="UP001642360">
    <property type="component" value="Unassembled WGS sequence"/>
</dbReference>
<name>A0ABC8RY10_9AQUA</name>
<feature type="region of interest" description="Disordered" evidence="1">
    <location>
        <begin position="1"/>
        <end position="20"/>
    </location>
</feature>
<comment type="caution">
    <text evidence="2">The sequence shown here is derived from an EMBL/GenBank/DDBJ whole genome shotgun (WGS) entry which is preliminary data.</text>
</comment>
<evidence type="ECO:0000256" key="1">
    <source>
        <dbReference type="SAM" id="MobiDB-lite"/>
    </source>
</evidence>
<protein>
    <submittedName>
        <fullName evidence="2">Uncharacterized protein</fullName>
    </submittedName>
</protein>
<dbReference type="EMBL" id="CAUOFW020001948">
    <property type="protein sequence ID" value="CAK9149868.1"/>
    <property type="molecule type" value="Genomic_DNA"/>
</dbReference>
<reference evidence="2 3" key="1">
    <citation type="submission" date="2024-02" db="EMBL/GenBank/DDBJ databases">
        <authorList>
            <person name="Vignale AGUSTIN F."/>
            <person name="Sosa J E."/>
            <person name="Modenutti C."/>
        </authorList>
    </citation>
    <scope>NUCLEOTIDE SEQUENCE [LARGE SCALE GENOMIC DNA]</scope>
</reference>
<evidence type="ECO:0000313" key="3">
    <source>
        <dbReference type="Proteomes" id="UP001642360"/>
    </source>
</evidence>
<proteinExistence type="predicted"/>
<dbReference type="AlphaFoldDB" id="A0ABC8RY10"/>
<keyword evidence="3" id="KW-1185">Reference proteome</keyword>
<gene>
    <name evidence="2" type="ORF">ILEXP_LOCUS17957</name>
</gene>
<organism evidence="2 3">
    <name type="scientific">Ilex paraguariensis</name>
    <name type="common">yerba mate</name>
    <dbReference type="NCBI Taxonomy" id="185542"/>
    <lineage>
        <taxon>Eukaryota</taxon>
        <taxon>Viridiplantae</taxon>
        <taxon>Streptophyta</taxon>
        <taxon>Embryophyta</taxon>
        <taxon>Tracheophyta</taxon>
        <taxon>Spermatophyta</taxon>
        <taxon>Magnoliopsida</taxon>
        <taxon>eudicotyledons</taxon>
        <taxon>Gunneridae</taxon>
        <taxon>Pentapetalae</taxon>
        <taxon>asterids</taxon>
        <taxon>campanulids</taxon>
        <taxon>Aquifoliales</taxon>
        <taxon>Aquifoliaceae</taxon>
        <taxon>Ilex</taxon>
    </lineage>
</organism>